<evidence type="ECO:0000313" key="2">
    <source>
        <dbReference type="Proteomes" id="UP000037977"/>
    </source>
</evidence>
<accession>A0A0N0CVF1</accession>
<protein>
    <submittedName>
        <fullName evidence="1">Uncharacterized protein</fullName>
    </submittedName>
</protein>
<dbReference type="STRING" id="33935.ADM90_14320"/>
<dbReference type="PATRIC" id="fig|33935.3.peg.4882"/>
<comment type="caution">
    <text evidence="1">The sequence shown here is derived from an EMBL/GenBank/DDBJ whole genome shotgun (WGS) entry which is preliminary data.</text>
</comment>
<proteinExistence type="predicted"/>
<reference evidence="1 2" key="1">
    <citation type="submission" date="2015-07" db="EMBL/GenBank/DDBJ databases">
        <title>Genome sequencing project for genomic taxonomy and phylogenomics of Bacillus-like bacteria.</title>
        <authorList>
            <person name="Liu B."/>
            <person name="Wang J."/>
            <person name="Zhu Y."/>
            <person name="Liu G."/>
            <person name="Chen Q."/>
            <person name="Chen Z."/>
            <person name="Che J."/>
            <person name="Ge C."/>
            <person name="Shi H."/>
            <person name="Pan Z."/>
            <person name="Liu X."/>
        </authorList>
    </citation>
    <scope>NUCLEOTIDE SEQUENCE [LARGE SCALE GENOMIC DNA]</scope>
    <source>
        <strain evidence="1 2">DSM 54</strain>
    </source>
</reference>
<dbReference type="RefSeq" id="WP_053995637.1">
    <property type="nucleotide sequence ID" value="NZ_CP065643.1"/>
</dbReference>
<dbReference type="AlphaFoldDB" id="A0A0N0CVF1"/>
<gene>
    <name evidence="1" type="ORF">ADM90_14320</name>
</gene>
<sequence>MSVRIISSSNSIPQLINELKKLKKYEIHVGIFGSDDAEYAMIASVHEFGITIQKEKGSIVIPERSFLRSTFDEKQNEWFKFVEKQMAHVLNRRIGAKTLCERLGAKMVADVQEKLTDLDTPPNAPATIAKKGSSNPLIDSGGLRQRITYKVVKH</sequence>
<dbReference type="Proteomes" id="UP000037977">
    <property type="component" value="Unassembled WGS sequence"/>
</dbReference>
<organism evidence="1 2">
    <name type="scientific">Lysinibacillus macroides</name>
    <dbReference type="NCBI Taxonomy" id="33935"/>
    <lineage>
        <taxon>Bacteria</taxon>
        <taxon>Bacillati</taxon>
        <taxon>Bacillota</taxon>
        <taxon>Bacilli</taxon>
        <taxon>Bacillales</taxon>
        <taxon>Bacillaceae</taxon>
        <taxon>Lysinibacillus</taxon>
    </lineage>
</organism>
<evidence type="ECO:0000313" key="1">
    <source>
        <dbReference type="EMBL" id="KOY81571.1"/>
    </source>
</evidence>
<name>A0A0N0CVF1_9BACI</name>
<keyword evidence="2" id="KW-1185">Reference proteome</keyword>
<dbReference type="OrthoDB" id="8612906at2"/>
<dbReference type="EMBL" id="LGCI01000009">
    <property type="protein sequence ID" value="KOY81571.1"/>
    <property type="molecule type" value="Genomic_DNA"/>
</dbReference>